<name>A0A371FNU4_MUCPR</name>
<sequence length="123" mass="14812">MGFSKQARQRWESHNKQSKISSPRGKVYTNYFRKEANKNFIIIQIYVNDIIFLVLLMKRNKKIKGSISINKKVQDGRIKSFKYPLYIRLLPCLCARFQYDPREYHLKFVKRIFRYLVGITNKS</sequence>
<protein>
    <submittedName>
        <fullName evidence="3">Uncharacterized protein</fullName>
    </submittedName>
</protein>
<keyword evidence="4" id="KW-1185">Reference proteome</keyword>
<evidence type="ECO:0000256" key="1">
    <source>
        <dbReference type="SAM" id="MobiDB-lite"/>
    </source>
</evidence>
<evidence type="ECO:0000313" key="4">
    <source>
        <dbReference type="Proteomes" id="UP000257109"/>
    </source>
</evidence>
<dbReference type="Proteomes" id="UP000257109">
    <property type="component" value="Unassembled WGS sequence"/>
</dbReference>
<feature type="region of interest" description="Disordered" evidence="1">
    <location>
        <begin position="1"/>
        <end position="22"/>
    </location>
</feature>
<dbReference type="EMBL" id="QJKJ01008368">
    <property type="protein sequence ID" value="RDX79989.1"/>
    <property type="molecule type" value="Genomic_DNA"/>
</dbReference>
<keyword evidence="2" id="KW-0472">Membrane</keyword>
<comment type="caution">
    <text evidence="3">The sequence shown here is derived from an EMBL/GenBank/DDBJ whole genome shotgun (WGS) entry which is preliminary data.</text>
</comment>
<keyword evidence="2" id="KW-0812">Transmembrane</keyword>
<feature type="transmembrane region" description="Helical" evidence="2">
    <location>
        <begin position="40"/>
        <end position="57"/>
    </location>
</feature>
<organism evidence="3 4">
    <name type="scientific">Mucuna pruriens</name>
    <name type="common">Velvet bean</name>
    <name type="synonym">Dolichos pruriens</name>
    <dbReference type="NCBI Taxonomy" id="157652"/>
    <lineage>
        <taxon>Eukaryota</taxon>
        <taxon>Viridiplantae</taxon>
        <taxon>Streptophyta</taxon>
        <taxon>Embryophyta</taxon>
        <taxon>Tracheophyta</taxon>
        <taxon>Spermatophyta</taxon>
        <taxon>Magnoliopsida</taxon>
        <taxon>eudicotyledons</taxon>
        <taxon>Gunneridae</taxon>
        <taxon>Pentapetalae</taxon>
        <taxon>rosids</taxon>
        <taxon>fabids</taxon>
        <taxon>Fabales</taxon>
        <taxon>Fabaceae</taxon>
        <taxon>Papilionoideae</taxon>
        <taxon>50 kb inversion clade</taxon>
        <taxon>NPAAA clade</taxon>
        <taxon>indigoferoid/millettioid clade</taxon>
        <taxon>Phaseoleae</taxon>
        <taxon>Mucuna</taxon>
    </lineage>
</organism>
<proteinExistence type="predicted"/>
<gene>
    <name evidence="3" type="ORF">CR513_39515</name>
</gene>
<feature type="non-terminal residue" evidence="3">
    <location>
        <position position="1"/>
    </location>
</feature>
<accession>A0A371FNU4</accession>
<reference evidence="3" key="1">
    <citation type="submission" date="2018-05" db="EMBL/GenBank/DDBJ databases">
        <title>Draft genome of Mucuna pruriens seed.</title>
        <authorList>
            <person name="Nnadi N.E."/>
            <person name="Vos R."/>
            <person name="Hasami M.H."/>
            <person name="Devisetty U.K."/>
            <person name="Aguiy J.C."/>
        </authorList>
    </citation>
    <scope>NUCLEOTIDE SEQUENCE [LARGE SCALE GENOMIC DNA]</scope>
    <source>
        <strain evidence="3">JCA_2017</strain>
    </source>
</reference>
<evidence type="ECO:0000256" key="2">
    <source>
        <dbReference type="SAM" id="Phobius"/>
    </source>
</evidence>
<evidence type="ECO:0000313" key="3">
    <source>
        <dbReference type="EMBL" id="RDX79989.1"/>
    </source>
</evidence>
<dbReference type="AlphaFoldDB" id="A0A371FNU4"/>
<keyword evidence="2" id="KW-1133">Transmembrane helix</keyword>